<dbReference type="InterPro" id="IPR000531">
    <property type="entry name" value="Beta-barrel_TonB"/>
</dbReference>
<keyword evidence="9 10" id="KW-0998">Cell outer membrane</keyword>
<feature type="transmembrane region" description="Helical" evidence="12">
    <location>
        <begin position="28"/>
        <end position="47"/>
    </location>
</feature>
<evidence type="ECO:0000256" key="10">
    <source>
        <dbReference type="PROSITE-ProRule" id="PRU01360"/>
    </source>
</evidence>
<evidence type="ECO:0000259" key="13">
    <source>
        <dbReference type="Pfam" id="PF00593"/>
    </source>
</evidence>
<dbReference type="AlphaFoldDB" id="I2GCD0"/>
<evidence type="ECO:0000256" key="9">
    <source>
        <dbReference type="ARBA" id="ARBA00023237"/>
    </source>
</evidence>
<proteinExistence type="inferred from homology"/>
<dbReference type="eggNOG" id="COG4771">
    <property type="taxonomic scope" value="Bacteria"/>
</dbReference>
<evidence type="ECO:0000313" key="15">
    <source>
        <dbReference type="EMBL" id="CCH51554.1"/>
    </source>
</evidence>
<dbReference type="InterPro" id="IPR012910">
    <property type="entry name" value="Plug_dom"/>
</dbReference>
<dbReference type="GO" id="GO:0009279">
    <property type="term" value="C:cell outer membrane"/>
    <property type="evidence" value="ECO:0007669"/>
    <property type="project" value="UniProtKB-SubCell"/>
</dbReference>
<dbReference type="PROSITE" id="PS52016">
    <property type="entry name" value="TONB_DEPENDENT_REC_3"/>
    <property type="match status" value="1"/>
</dbReference>
<dbReference type="PANTHER" id="PTHR30069">
    <property type="entry name" value="TONB-DEPENDENT OUTER MEMBRANE RECEPTOR"/>
    <property type="match status" value="1"/>
</dbReference>
<evidence type="ECO:0000256" key="12">
    <source>
        <dbReference type="SAM" id="Phobius"/>
    </source>
</evidence>
<evidence type="ECO:0000256" key="5">
    <source>
        <dbReference type="ARBA" id="ARBA00022729"/>
    </source>
</evidence>
<feature type="domain" description="TonB-dependent receptor-like beta-barrel" evidence="13">
    <location>
        <begin position="467"/>
        <end position="931"/>
    </location>
</feature>
<accession>I2GCD0</accession>
<evidence type="ECO:0000256" key="2">
    <source>
        <dbReference type="ARBA" id="ARBA00022448"/>
    </source>
</evidence>
<dbReference type="GO" id="GO:0044718">
    <property type="term" value="P:siderophore transmembrane transport"/>
    <property type="evidence" value="ECO:0007669"/>
    <property type="project" value="TreeGrafter"/>
</dbReference>
<evidence type="ECO:0000256" key="4">
    <source>
        <dbReference type="ARBA" id="ARBA00022692"/>
    </source>
</evidence>
<evidence type="ECO:0000256" key="8">
    <source>
        <dbReference type="ARBA" id="ARBA00023170"/>
    </source>
</evidence>
<dbReference type="InterPro" id="IPR036942">
    <property type="entry name" value="Beta-barrel_TonB_sf"/>
</dbReference>
<dbReference type="SUPFAM" id="SSF49464">
    <property type="entry name" value="Carboxypeptidase regulatory domain-like"/>
    <property type="match status" value="1"/>
</dbReference>
<dbReference type="InterPro" id="IPR023997">
    <property type="entry name" value="TonB-dep_OMP_SusC/RagA_CS"/>
</dbReference>
<keyword evidence="7 10" id="KW-0472">Membrane</keyword>
<dbReference type="Proteomes" id="UP000009309">
    <property type="component" value="Unassembled WGS sequence"/>
</dbReference>
<name>I2GCD0_9BACT</name>
<dbReference type="EMBL" id="CAIT01000004">
    <property type="protein sequence ID" value="CCH51554.1"/>
    <property type="molecule type" value="Genomic_DNA"/>
</dbReference>
<keyword evidence="3 10" id="KW-1134">Transmembrane beta strand</keyword>
<dbReference type="SUPFAM" id="SSF56935">
    <property type="entry name" value="Porins"/>
    <property type="match status" value="1"/>
</dbReference>
<evidence type="ECO:0000256" key="11">
    <source>
        <dbReference type="RuleBase" id="RU003357"/>
    </source>
</evidence>
<comment type="caution">
    <text evidence="15">The sequence shown here is derived from an EMBL/GenBank/DDBJ whole genome shotgun (WGS) entry which is preliminary data.</text>
</comment>
<dbReference type="Gene3D" id="2.170.130.10">
    <property type="entry name" value="TonB-dependent receptor, plug domain"/>
    <property type="match status" value="1"/>
</dbReference>
<protein>
    <submittedName>
        <fullName evidence="15">TonB-dependent receptor plug</fullName>
    </submittedName>
</protein>
<dbReference type="Pfam" id="PF07715">
    <property type="entry name" value="Plug"/>
    <property type="match status" value="1"/>
</dbReference>
<dbReference type="InterPro" id="IPR023996">
    <property type="entry name" value="TonB-dep_OMP_SusC/RagA"/>
</dbReference>
<organism evidence="15 16">
    <name type="scientific">Fibrisoma limi BUZ 3</name>
    <dbReference type="NCBI Taxonomy" id="1185876"/>
    <lineage>
        <taxon>Bacteria</taxon>
        <taxon>Pseudomonadati</taxon>
        <taxon>Bacteroidota</taxon>
        <taxon>Cytophagia</taxon>
        <taxon>Cytophagales</taxon>
        <taxon>Spirosomataceae</taxon>
        <taxon>Fibrisoma</taxon>
    </lineage>
</organism>
<dbReference type="Pfam" id="PF00593">
    <property type="entry name" value="TonB_dep_Rec_b-barrel"/>
    <property type="match status" value="1"/>
</dbReference>
<dbReference type="NCBIfam" id="TIGR04056">
    <property type="entry name" value="OMP_RagA_SusC"/>
    <property type="match status" value="1"/>
</dbReference>
<keyword evidence="4 10" id="KW-0812">Transmembrane</keyword>
<dbReference type="NCBIfam" id="TIGR04057">
    <property type="entry name" value="SusC_RagA_signa"/>
    <property type="match status" value="1"/>
</dbReference>
<evidence type="ECO:0000313" key="16">
    <source>
        <dbReference type="Proteomes" id="UP000009309"/>
    </source>
</evidence>
<dbReference type="Gene3D" id="2.40.170.20">
    <property type="entry name" value="TonB-dependent receptor, beta-barrel domain"/>
    <property type="match status" value="1"/>
</dbReference>
<sequence>MLSFCETTSGMASPCPIRSRCWSAVGRCFMVCVSFLLLSTAVFARLAERPIRGRVLNEQGEGMPGVNVVVEGTRIGTLSSATGDFSLNVPDSASTLLFSYIGYQRQTVRIRNQNVIEVRMVADAGQLEEVVVTALGVTREKRALGYAVQEVKGDNLTQARETNLINSLAGKVAGVNVTGGSNSIGGSSRIVIRGETSLAGDNQPLFVVDGIPINNSVSASSQRQNIDYGNGAAEINPDDVETISVLKGPNAAALYGSRAANGVILITTKSGKNKKGVGVSVNSTTSFESVLRLPDYQNEYGQGRGGQYNIGDGGRSWGPKLDGRMIAVPVNTEWPPKTGEMVPWVPYPDNVKEFYEVGRTLTNNIALTAGNDNGNFRLSYTNLNQTGIVPNTDQQRHTASITGKYALTNKLHISTGVNYFYTISNNRPVLSYGNESIVYTWIWEGRQVRTDKMRDYWVKGLEGTQPFTYNYQFNDNPYYTMYENLNGLLRNRLTGNITATYQFTPELSLLVRTGMDMSNERADRRRTFGSNAFPLGMYSQDRDYFEERNSDFLLTYDKTLSSDWQFKVSVGGNQMRQRRDELSTRANALSVPGVYNLGNSQVPLVNIQSDSRYRINSLYSFGQVSYKNALFLDLTARNDWSSTLPASNNSYFYPSVATSVVLTDLFDRLRTQTLSFAKLRVGWARVGNDTDPYRLRNVYNYNTPWQSNQAVSESSVINNADLKPESVDTYEIGTDIRFFNNRLGLDVTYYNTVSRNQIINIPLDQTSGYTSRFLNAGEIRSRGLEVVLNATPVKLSNGFRWDVALNWATNRARVVELVDGLDTYSLPSRYVSVQARVGGRMGDMYGRGFLRDPQGNIIHADGLPLFTNELIKVGNYNPDWTGGLYNTFTFKGFTLGGLLDMRKGGSIYSYMYVRGNEAGQLVESLPGRDNGYVGPGVIRNPDGTFRPNDVNVTAERYWGSGFFNPEQATFDATFLKLRELKFGYQVPNRWLTRLPFRDVNVLLVGRNLFLWTKVPHIDPDTTGISGDTLLPGIEDMSLPSARSLGFNINFRL</sequence>
<dbReference type="InterPro" id="IPR037066">
    <property type="entry name" value="Plug_dom_sf"/>
</dbReference>
<keyword evidence="6 11" id="KW-0798">TonB box</keyword>
<dbReference type="InterPro" id="IPR008969">
    <property type="entry name" value="CarboxyPept-like_regulatory"/>
</dbReference>
<dbReference type="Pfam" id="PF13715">
    <property type="entry name" value="CarbopepD_reg_2"/>
    <property type="match status" value="1"/>
</dbReference>
<keyword evidence="2 10" id="KW-0813">Transport</keyword>
<dbReference type="Gene3D" id="2.60.40.1120">
    <property type="entry name" value="Carboxypeptidase-like, regulatory domain"/>
    <property type="match status" value="1"/>
</dbReference>
<feature type="domain" description="TonB-dependent receptor plug" evidence="14">
    <location>
        <begin position="141"/>
        <end position="263"/>
    </location>
</feature>
<evidence type="ECO:0000256" key="3">
    <source>
        <dbReference type="ARBA" id="ARBA00022452"/>
    </source>
</evidence>
<evidence type="ECO:0000259" key="14">
    <source>
        <dbReference type="Pfam" id="PF07715"/>
    </source>
</evidence>
<keyword evidence="16" id="KW-1185">Reference proteome</keyword>
<dbReference type="PANTHER" id="PTHR30069:SF29">
    <property type="entry name" value="HEMOGLOBIN AND HEMOGLOBIN-HAPTOGLOBIN-BINDING PROTEIN 1-RELATED"/>
    <property type="match status" value="1"/>
</dbReference>
<keyword evidence="12" id="KW-1133">Transmembrane helix</keyword>
<dbReference type="InterPro" id="IPR039426">
    <property type="entry name" value="TonB-dep_rcpt-like"/>
</dbReference>
<keyword evidence="8 15" id="KW-0675">Receptor</keyword>
<evidence type="ECO:0000256" key="1">
    <source>
        <dbReference type="ARBA" id="ARBA00004571"/>
    </source>
</evidence>
<reference evidence="15 16" key="1">
    <citation type="journal article" date="2012" name="J. Bacteriol.">
        <title>Genome Sequence of the Filamentous Bacterium Fibrisoma limi BUZ 3T.</title>
        <authorList>
            <person name="Filippini M."/>
            <person name="Qi W."/>
            <person name="Jaenicke S."/>
            <person name="Goesmann A."/>
            <person name="Smits T.H."/>
            <person name="Bagheri H.C."/>
        </authorList>
    </citation>
    <scope>NUCLEOTIDE SEQUENCE [LARGE SCALE GENOMIC DNA]</scope>
    <source>
        <strain evidence="16">BUZ 3T</strain>
    </source>
</reference>
<dbReference type="STRING" id="1185876.BN8_00483"/>
<dbReference type="GO" id="GO:0015344">
    <property type="term" value="F:siderophore uptake transmembrane transporter activity"/>
    <property type="evidence" value="ECO:0007669"/>
    <property type="project" value="TreeGrafter"/>
</dbReference>
<comment type="subcellular location">
    <subcellularLocation>
        <location evidence="1 10">Cell outer membrane</location>
        <topology evidence="1 10">Multi-pass membrane protein</topology>
    </subcellularLocation>
</comment>
<gene>
    <name evidence="15" type="primary">cirA3</name>
    <name evidence="15" type="ORF">BN8_00483</name>
</gene>
<comment type="similarity">
    <text evidence="10 11">Belongs to the TonB-dependent receptor family.</text>
</comment>
<evidence type="ECO:0000256" key="7">
    <source>
        <dbReference type="ARBA" id="ARBA00023136"/>
    </source>
</evidence>
<evidence type="ECO:0000256" key="6">
    <source>
        <dbReference type="ARBA" id="ARBA00023077"/>
    </source>
</evidence>
<keyword evidence="5" id="KW-0732">Signal</keyword>